<dbReference type="AlphaFoldDB" id="A0A1M7G2G2"/>
<evidence type="ECO:0000256" key="3">
    <source>
        <dbReference type="ARBA" id="ARBA00013266"/>
    </source>
</evidence>
<dbReference type="RefSeq" id="WP_079552120.1">
    <property type="nucleotide sequence ID" value="NZ_LT670847.1"/>
</dbReference>
<evidence type="ECO:0000256" key="6">
    <source>
        <dbReference type="ARBA" id="ARBA00022679"/>
    </source>
</evidence>
<dbReference type="NCBIfam" id="TIGR01172">
    <property type="entry name" value="cysE"/>
    <property type="match status" value="1"/>
</dbReference>
<name>A0A1M7G2G2_9GAMM</name>
<dbReference type="InterPro" id="IPR053376">
    <property type="entry name" value="Serine_acetyltransferase"/>
</dbReference>
<keyword evidence="8" id="KW-0012">Acyltransferase</keyword>
<dbReference type="FunFam" id="1.10.3130.10:FF:000002">
    <property type="entry name" value="Serine acetyltransferase"/>
    <property type="match status" value="1"/>
</dbReference>
<feature type="region of interest" description="Disordered" evidence="10">
    <location>
        <begin position="260"/>
        <end position="290"/>
    </location>
</feature>
<dbReference type="CDD" id="cd03354">
    <property type="entry name" value="LbH_SAT"/>
    <property type="match status" value="1"/>
</dbReference>
<dbReference type="EMBL" id="LT670847">
    <property type="protein sequence ID" value="SHM10137.1"/>
    <property type="molecule type" value="Genomic_DNA"/>
</dbReference>
<proteinExistence type="inferred from homology"/>
<keyword evidence="5" id="KW-0028">Amino-acid biosynthesis</keyword>
<protein>
    <recommendedName>
        <fullName evidence="3">serine O-acetyltransferase</fullName>
        <ecNumber evidence="3">2.3.1.30</ecNumber>
    </recommendedName>
</protein>
<evidence type="ECO:0000256" key="5">
    <source>
        <dbReference type="ARBA" id="ARBA00022605"/>
    </source>
</evidence>
<keyword evidence="6 11" id="KW-0808">Transferase</keyword>
<comment type="subcellular location">
    <subcellularLocation>
        <location evidence="1">Cytoplasm</location>
    </subcellularLocation>
</comment>
<reference evidence="11 12" key="1">
    <citation type="submission" date="2016-11" db="EMBL/GenBank/DDBJ databases">
        <authorList>
            <person name="Jaros S."/>
            <person name="Januszkiewicz K."/>
            <person name="Wedrychowicz H."/>
        </authorList>
    </citation>
    <scope>NUCLEOTIDE SEQUENCE [LARGE SCALE GENOMIC DNA]</scope>
    <source>
        <strain evidence="11 12">ACAM 12</strain>
    </source>
</reference>
<dbReference type="Gene3D" id="2.160.10.10">
    <property type="entry name" value="Hexapeptide repeat proteins"/>
    <property type="match status" value="1"/>
</dbReference>
<dbReference type="PROSITE" id="PS00101">
    <property type="entry name" value="HEXAPEP_TRANSFERASES"/>
    <property type="match status" value="1"/>
</dbReference>
<dbReference type="GO" id="GO:0009001">
    <property type="term" value="F:serine O-acetyltransferase activity"/>
    <property type="evidence" value="ECO:0007669"/>
    <property type="project" value="UniProtKB-EC"/>
</dbReference>
<dbReference type="FunCoup" id="A0A1M7G2G2">
    <property type="interactions" value="456"/>
</dbReference>
<feature type="compositionally biased region" description="Basic and acidic residues" evidence="10">
    <location>
        <begin position="279"/>
        <end position="290"/>
    </location>
</feature>
<keyword evidence="4" id="KW-0963">Cytoplasm</keyword>
<evidence type="ECO:0000256" key="4">
    <source>
        <dbReference type="ARBA" id="ARBA00022490"/>
    </source>
</evidence>
<dbReference type="STRING" id="29571.SAMN05878437_1221"/>
<dbReference type="Pfam" id="PF00132">
    <property type="entry name" value="Hexapep"/>
    <property type="match status" value="1"/>
</dbReference>
<accession>A0A1M7G2G2</accession>
<comment type="similarity">
    <text evidence="2">Belongs to the transferase hexapeptide repeat family.</text>
</comment>
<comment type="catalytic activity">
    <reaction evidence="9">
        <text>L-serine + acetyl-CoA = O-acetyl-L-serine + CoA</text>
        <dbReference type="Rhea" id="RHEA:24560"/>
        <dbReference type="ChEBI" id="CHEBI:33384"/>
        <dbReference type="ChEBI" id="CHEBI:57287"/>
        <dbReference type="ChEBI" id="CHEBI:57288"/>
        <dbReference type="ChEBI" id="CHEBI:58340"/>
        <dbReference type="EC" id="2.3.1.30"/>
    </reaction>
</comment>
<dbReference type="InterPro" id="IPR042122">
    <property type="entry name" value="Ser_AcTrfase_N_sf"/>
</dbReference>
<evidence type="ECO:0000256" key="8">
    <source>
        <dbReference type="ARBA" id="ARBA00023315"/>
    </source>
</evidence>
<dbReference type="FunFam" id="2.160.10.10:FF:000007">
    <property type="entry name" value="Serine acetyltransferase"/>
    <property type="match status" value="1"/>
</dbReference>
<dbReference type="EC" id="2.3.1.30" evidence="3"/>
<dbReference type="InterPro" id="IPR001451">
    <property type="entry name" value="Hexapep"/>
</dbReference>
<dbReference type="InterPro" id="IPR045304">
    <property type="entry name" value="LbH_SAT"/>
</dbReference>
<dbReference type="NCBIfam" id="NF041874">
    <property type="entry name" value="EPS_EpsC"/>
    <property type="match status" value="1"/>
</dbReference>
<evidence type="ECO:0000313" key="12">
    <source>
        <dbReference type="Proteomes" id="UP000190911"/>
    </source>
</evidence>
<dbReference type="InterPro" id="IPR018357">
    <property type="entry name" value="Hexapep_transf_CS"/>
</dbReference>
<dbReference type="InParanoid" id="A0A1M7G2G2"/>
<keyword evidence="7" id="KW-0677">Repeat</keyword>
<evidence type="ECO:0000256" key="10">
    <source>
        <dbReference type="SAM" id="MobiDB-lite"/>
    </source>
</evidence>
<dbReference type="PANTHER" id="PTHR42811">
    <property type="entry name" value="SERINE ACETYLTRANSFERASE"/>
    <property type="match status" value="1"/>
</dbReference>
<dbReference type="Gene3D" id="1.10.3130.10">
    <property type="entry name" value="serine acetyltransferase, domain 1"/>
    <property type="match status" value="1"/>
</dbReference>
<evidence type="ECO:0000256" key="7">
    <source>
        <dbReference type="ARBA" id="ARBA00022737"/>
    </source>
</evidence>
<evidence type="ECO:0000313" key="11">
    <source>
        <dbReference type="EMBL" id="SHM10137.1"/>
    </source>
</evidence>
<dbReference type="Proteomes" id="UP000190911">
    <property type="component" value="Chromosome I"/>
</dbReference>
<evidence type="ECO:0000256" key="1">
    <source>
        <dbReference type="ARBA" id="ARBA00004496"/>
    </source>
</evidence>
<evidence type="ECO:0000256" key="2">
    <source>
        <dbReference type="ARBA" id="ARBA00007274"/>
    </source>
</evidence>
<dbReference type="OrthoDB" id="9801456at2"/>
<dbReference type="GO" id="GO:0006535">
    <property type="term" value="P:cysteine biosynthetic process from serine"/>
    <property type="evidence" value="ECO:0007669"/>
    <property type="project" value="InterPro"/>
</dbReference>
<sequence>MFERLREDINSVFVRDPAARNFFEVLTNYPGLHALLLHRFNHWLWKKNAKWLARTLSTFSRFLTGIEIHPGATIGRRFFIDHGMGVVIGETALIGDDVTLYHGVTLGGTSWNKGKRHPTLGDGVIVGAGAKILGPLTLEAGVKVGSNAVVTKDVPADATVVGIPGKIVKRAEPDEQQSLDIDPDRREAIRQKFGFDAYGVSQDMPDPVARSMQAMLDHMHAVDGRIEQMCATLTRLDASYRNGHLPELRDEDFASVLDEAASDCAKSQARHTAKGANTPDKDDKSGHSDD</sequence>
<dbReference type="InterPro" id="IPR005881">
    <property type="entry name" value="Ser_O-AcTrfase"/>
</dbReference>
<evidence type="ECO:0000256" key="9">
    <source>
        <dbReference type="ARBA" id="ARBA00049486"/>
    </source>
</evidence>
<keyword evidence="12" id="KW-1185">Reference proteome</keyword>
<dbReference type="InterPro" id="IPR011004">
    <property type="entry name" value="Trimer_LpxA-like_sf"/>
</dbReference>
<organism evidence="11 12">
    <name type="scientific">Vreelandella subglaciescola</name>
    <dbReference type="NCBI Taxonomy" id="29571"/>
    <lineage>
        <taxon>Bacteria</taxon>
        <taxon>Pseudomonadati</taxon>
        <taxon>Pseudomonadota</taxon>
        <taxon>Gammaproteobacteria</taxon>
        <taxon>Oceanospirillales</taxon>
        <taxon>Halomonadaceae</taxon>
        <taxon>Vreelandella</taxon>
    </lineage>
</organism>
<dbReference type="SUPFAM" id="SSF51161">
    <property type="entry name" value="Trimeric LpxA-like enzymes"/>
    <property type="match status" value="1"/>
</dbReference>
<dbReference type="GO" id="GO:0005737">
    <property type="term" value="C:cytoplasm"/>
    <property type="evidence" value="ECO:0007669"/>
    <property type="project" value="UniProtKB-SubCell"/>
</dbReference>
<gene>
    <name evidence="11" type="ORF">SAMN05878437_1221</name>
</gene>